<dbReference type="OrthoDB" id="191139at2759"/>
<sequence length="311" mass="35521">MKIVEVPDQTGKVAIITGYRGLAYYSARALAKANAEIILLARNVEKAKENVEILKKETNNEKISVEYMDLCKFDTIRAFAKSYLESKKPLHILMNNAGVMAIKDRQVTDDGNEVQFQTNYLGHFLLTHLLLPVLRTSAPSRIILLSSTAHMMPQASIYKNDLNLEKSYTPFKGYCQSKLACLLFAYELSRRLVGTNITVNALHPGVVDTGLWIHIIDYFPFGKTLYKWFKKFFFITAEEGAQTQIYVATSKECETETGHYYSNCKKAISFNYLSYKKQLHKELYEKSLEMVGLEKGVDYPEVSQTENKKDK</sequence>
<feature type="coiled-coil region" evidence="2">
    <location>
        <begin position="30"/>
        <end position="64"/>
    </location>
</feature>
<keyword evidence="4" id="KW-1185">Reference proteome</keyword>
<evidence type="ECO:0000256" key="1">
    <source>
        <dbReference type="ARBA" id="ARBA00023002"/>
    </source>
</evidence>
<dbReference type="Proteomes" id="UP000193944">
    <property type="component" value="Unassembled WGS sequence"/>
</dbReference>
<dbReference type="PANTHER" id="PTHR43157:SF31">
    <property type="entry name" value="PHOSPHATIDYLINOSITOL-GLYCAN BIOSYNTHESIS CLASS F PROTEIN"/>
    <property type="match status" value="1"/>
</dbReference>
<evidence type="ECO:0000313" key="3">
    <source>
        <dbReference type="EMBL" id="ORX79163.1"/>
    </source>
</evidence>
<reference evidence="3 4" key="2">
    <citation type="submission" date="2016-08" db="EMBL/GenBank/DDBJ databases">
        <title>Pervasive Adenine N6-methylation of Active Genes in Fungi.</title>
        <authorList>
            <consortium name="DOE Joint Genome Institute"/>
            <person name="Mondo S.J."/>
            <person name="Dannebaum R.O."/>
            <person name="Kuo R.C."/>
            <person name="Labutti K."/>
            <person name="Haridas S."/>
            <person name="Kuo A."/>
            <person name="Salamov A."/>
            <person name="Ahrendt S.R."/>
            <person name="Lipzen A."/>
            <person name="Sullivan W."/>
            <person name="Andreopoulos W.B."/>
            <person name="Clum A."/>
            <person name="Lindquist E."/>
            <person name="Daum C."/>
            <person name="Ramamoorthy G.K."/>
            <person name="Gryganskyi A."/>
            <person name="Culley D."/>
            <person name="Magnuson J.K."/>
            <person name="James T.Y."/>
            <person name="O'Malley M.A."/>
            <person name="Stajich J.E."/>
            <person name="Spatafora J.W."/>
            <person name="Visel A."/>
            <person name="Grigoriev I.V."/>
        </authorList>
    </citation>
    <scope>NUCLEOTIDE SEQUENCE [LARGE SCALE GENOMIC DNA]</scope>
    <source>
        <strain evidence="3 4">S4</strain>
    </source>
</reference>
<evidence type="ECO:0000256" key="2">
    <source>
        <dbReference type="SAM" id="Coils"/>
    </source>
</evidence>
<dbReference type="AlphaFoldDB" id="A0A1Y1X0A2"/>
<keyword evidence="1" id="KW-0560">Oxidoreductase</keyword>
<comment type="caution">
    <text evidence="3">The sequence shown here is derived from an EMBL/GenBank/DDBJ whole genome shotgun (WGS) entry which is preliminary data.</text>
</comment>
<dbReference type="PANTHER" id="PTHR43157">
    <property type="entry name" value="PHOSPHATIDYLINOSITOL-GLYCAN BIOSYNTHESIS CLASS F PROTEIN-RELATED"/>
    <property type="match status" value="1"/>
</dbReference>
<dbReference type="EMBL" id="MCFG01000185">
    <property type="protein sequence ID" value="ORX79163.1"/>
    <property type="molecule type" value="Genomic_DNA"/>
</dbReference>
<proteinExistence type="predicted"/>
<gene>
    <name evidence="3" type="ORF">BCR32DRAFT_269640</name>
</gene>
<reference evidence="3 4" key="1">
    <citation type="submission" date="2016-08" db="EMBL/GenBank/DDBJ databases">
        <title>A Parts List for Fungal Cellulosomes Revealed by Comparative Genomics.</title>
        <authorList>
            <consortium name="DOE Joint Genome Institute"/>
            <person name="Haitjema C.H."/>
            <person name="Gilmore S.P."/>
            <person name="Henske J.K."/>
            <person name="Solomon K.V."/>
            <person name="De Groot R."/>
            <person name="Kuo A."/>
            <person name="Mondo S.J."/>
            <person name="Salamov A.A."/>
            <person name="Labutti K."/>
            <person name="Zhao Z."/>
            <person name="Chiniquy J."/>
            <person name="Barry K."/>
            <person name="Brewer H.M."/>
            <person name="Purvine S.O."/>
            <person name="Wright A.T."/>
            <person name="Boxma B."/>
            <person name="Van Alen T."/>
            <person name="Hackstein J.H."/>
            <person name="Baker S.E."/>
            <person name="Grigoriev I.V."/>
            <person name="O'Malley M.A."/>
        </authorList>
    </citation>
    <scope>NUCLEOTIDE SEQUENCE [LARGE SCALE GENOMIC DNA]</scope>
    <source>
        <strain evidence="3 4">S4</strain>
    </source>
</reference>
<dbReference type="InterPro" id="IPR036291">
    <property type="entry name" value="NAD(P)-bd_dom_sf"/>
</dbReference>
<dbReference type="SUPFAM" id="SSF51735">
    <property type="entry name" value="NAD(P)-binding Rossmann-fold domains"/>
    <property type="match status" value="1"/>
</dbReference>
<dbReference type="Pfam" id="PF00106">
    <property type="entry name" value="adh_short"/>
    <property type="match status" value="1"/>
</dbReference>
<keyword evidence="2" id="KW-0175">Coiled coil</keyword>
<dbReference type="STRING" id="1754192.A0A1Y1X0A2"/>
<organism evidence="3 4">
    <name type="scientific">Anaeromyces robustus</name>
    <dbReference type="NCBI Taxonomy" id="1754192"/>
    <lineage>
        <taxon>Eukaryota</taxon>
        <taxon>Fungi</taxon>
        <taxon>Fungi incertae sedis</taxon>
        <taxon>Chytridiomycota</taxon>
        <taxon>Chytridiomycota incertae sedis</taxon>
        <taxon>Neocallimastigomycetes</taxon>
        <taxon>Neocallimastigales</taxon>
        <taxon>Neocallimastigaceae</taxon>
        <taxon>Anaeromyces</taxon>
    </lineage>
</organism>
<dbReference type="GO" id="GO:0016491">
    <property type="term" value="F:oxidoreductase activity"/>
    <property type="evidence" value="ECO:0007669"/>
    <property type="project" value="UniProtKB-KW"/>
</dbReference>
<dbReference type="CDD" id="cd05327">
    <property type="entry name" value="retinol-DH_like_SDR_c_like"/>
    <property type="match status" value="1"/>
</dbReference>
<accession>A0A1Y1X0A2</accession>
<evidence type="ECO:0000313" key="4">
    <source>
        <dbReference type="Proteomes" id="UP000193944"/>
    </source>
</evidence>
<dbReference type="InterPro" id="IPR002347">
    <property type="entry name" value="SDR_fam"/>
</dbReference>
<name>A0A1Y1X0A2_9FUNG</name>
<dbReference type="Gene3D" id="3.40.50.720">
    <property type="entry name" value="NAD(P)-binding Rossmann-like Domain"/>
    <property type="match status" value="1"/>
</dbReference>
<protein>
    <submittedName>
        <fullName evidence="3">Retinol dehydrogenase 13-like protein</fullName>
    </submittedName>
</protein>
<dbReference type="PRINTS" id="PR00081">
    <property type="entry name" value="GDHRDH"/>
</dbReference>